<dbReference type="NCBIfam" id="NF002017">
    <property type="entry name" value="PRK00823.1-2"/>
    <property type="match status" value="1"/>
</dbReference>
<dbReference type="Proteomes" id="UP000192907">
    <property type="component" value="Unassembled WGS sequence"/>
</dbReference>
<comment type="similarity">
    <text evidence="2">Belongs to the pterin-4-alpha-carbinolamine dehydratase family.</text>
</comment>
<evidence type="ECO:0000256" key="2">
    <source>
        <dbReference type="ARBA" id="ARBA00006472"/>
    </source>
</evidence>
<protein>
    <recommendedName>
        <fullName evidence="3">4a-hydroxytetrahydrobiopterin dehydratase</fullName>
        <ecNumber evidence="3">4.2.1.96</ecNumber>
    </recommendedName>
</protein>
<comment type="catalytic activity">
    <reaction evidence="1">
        <text>(4aS,6R)-4a-hydroxy-L-erythro-5,6,7,8-tetrahydrobiopterin = (6R)-L-erythro-6,7-dihydrobiopterin + H2O</text>
        <dbReference type="Rhea" id="RHEA:11920"/>
        <dbReference type="ChEBI" id="CHEBI:15377"/>
        <dbReference type="ChEBI" id="CHEBI:15642"/>
        <dbReference type="ChEBI" id="CHEBI:43120"/>
        <dbReference type="EC" id="4.2.1.96"/>
    </reaction>
</comment>
<dbReference type="Gene3D" id="3.30.1360.20">
    <property type="entry name" value="Transcriptional coactivator/pterin dehydratase"/>
    <property type="match status" value="1"/>
</dbReference>
<evidence type="ECO:0000313" key="6">
    <source>
        <dbReference type="Proteomes" id="UP000192907"/>
    </source>
</evidence>
<keyword evidence="6" id="KW-1185">Reference proteome</keyword>
<reference evidence="6" key="1">
    <citation type="submission" date="2017-04" db="EMBL/GenBank/DDBJ databases">
        <authorList>
            <person name="Varghese N."/>
            <person name="Submissions S."/>
        </authorList>
    </citation>
    <scope>NUCLEOTIDE SEQUENCE [LARGE SCALE GENOMIC DNA]</scope>
    <source>
        <strain evidence="6">RKEM611</strain>
    </source>
</reference>
<accession>A0A1Y6CIP7</accession>
<dbReference type="Pfam" id="PF01329">
    <property type="entry name" value="Pterin_4a"/>
    <property type="match status" value="1"/>
</dbReference>
<dbReference type="STRING" id="1513793.SAMN06296036_12375"/>
<dbReference type="GO" id="GO:0006729">
    <property type="term" value="P:tetrahydrobiopterin biosynthetic process"/>
    <property type="evidence" value="ECO:0007669"/>
    <property type="project" value="InterPro"/>
</dbReference>
<dbReference type="GO" id="GO:0008124">
    <property type="term" value="F:4-alpha-hydroxytetrahydrobiopterin dehydratase activity"/>
    <property type="evidence" value="ECO:0007669"/>
    <property type="project" value="UniProtKB-EC"/>
</dbReference>
<proteinExistence type="inferred from homology"/>
<evidence type="ECO:0000256" key="3">
    <source>
        <dbReference type="ARBA" id="ARBA00013252"/>
    </source>
</evidence>
<keyword evidence="4" id="KW-0456">Lyase</keyword>
<sequence length="93" mass="10537">MSQVLDLHTVATFARKHPGWMLDGHALKKVFSFKGFPDAVRFIEAMVSPAEDANHHPDINVVYRTVTIRLWTHDQGGITQKDLDLAQVIDRLT</sequence>
<dbReference type="InterPro" id="IPR036428">
    <property type="entry name" value="PCD_sf"/>
</dbReference>
<dbReference type="EC" id="4.2.1.96" evidence="3"/>
<gene>
    <name evidence="5" type="ORF">SAMN06296036_12375</name>
</gene>
<evidence type="ECO:0000256" key="1">
    <source>
        <dbReference type="ARBA" id="ARBA00001554"/>
    </source>
</evidence>
<dbReference type="PANTHER" id="PTHR12599">
    <property type="entry name" value="PTERIN-4-ALPHA-CARBINOLAMINE DEHYDRATASE"/>
    <property type="match status" value="1"/>
</dbReference>
<dbReference type="PANTHER" id="PTHR12599:SF0">
    <property type="entry name" value="PTERIN-4-ALPHA-CARBINOLAMINE DEHYDRATASE"/>
    <property type="match status" value="1"/>
</dbReference>
<organism evidence="5 6">
    <name type="scientific">Pseudobacteriovorax antillogorgiicola</name>
    <dbReference type="NCBI Taxonomy" id="1513793"/>
    <lineage>
        <taxon>Bacteria</taxon>
        <taxon>Pseudomonadati</taxon>
        <taxon>Bdellovibrionota</taxon>
        <taxon>Oligoflexia</taxon>
        <taxon>Oligoflexales</taxon>
        <taxon>Pseudobacteriovoracaceae</taxon>
        <taxon>Pseudobacteriovorax</taxon>
    </lineage>
</organism>
<dbReference type="CDD" id="cd00488">
    <property type="entry name" value="PCD_DCoH"/>
    <property type="match status" value="1"/>
</dbReference>
<dbReference type="RefSeq" id="WP_132323681.1">
    <property type="nucleotide sequence ID" value="NZ_FWZT01000023.1"/>
</dbReference>
<evidence type="ECO:0000256" key="4">
    <source>
        <dbReference type="ARBA" id="ARBA00023239"/>
    </source>
</evidence>
<dbReference type="SUPFAM" id="SSF55248">
    <property type="entry name" value="PCD-like"/>
    <property type="match status" value="1"/>
</dbReference>
<dbReference type="InterPro" id="IPR001533">
    <property type="entry name" value="Pterin_deHydtase"/>
</dbReference>
<dbReference type="EMBL" id="FWZT01000023">
    <property type="protein sequence ID" value="SMF66870.1"/>
    <property type="molecule type" value="Genomic_DNA"/>
</dbReference>
<evidence type="ECO:0000313" key="5">
    <source>
        <dbReference type="EMBL" id="SMF66870.1"/>
    </source>
</evidence>
<name>A0A1Y6CIP7_9BACT</name>
<dbReference type="OrthoDB" id="15077at2"/>
<dbReference type="AlphaFoldDB" id="A0A1Y6CIP7"/>